<dbReference type="PANTHER" id="PTHR30093:SF47">
    <property type="entry name" value="TYPE IV PILUS NON-CORE MINOR PILIN PILE"/>
    <property type="match status" value="1"/>
</dbReference>
<dbReference type="Pfam" id="PF16732">
    <property type="entry name" value="ComP_DUS"/>
    <property type="match status" value="1"/>
</dbReference>
<evidence type="ECO:0000313" key="3">
    <source>
        <dbReference type="EMBL" id="MBO3657021.1"/>
    </source>
</evidence>
<accession>A0AAW4J285</accession>
<dbReference type="PRINTS" id="PR00813">
    <property type="entry name" value="BCTERIALGSPG"/>
</dbReference>
<evidence type="ECO:0000313" key="4">
    <source>
        <dbReference type="Proteomes" id="UP000670925"/>
    </source>
</evidence>
<dbReference type="GO" id="GO:0015628">
    <property type="term" value="P:protein secretion by the type II secretion system"/>
    <property type="evidence" value="ECO:0007669"/>
    <property type="project" value="InterPro"/>
</dbReference>
<dbReference type="Gene3D" id="3.30.700.10">
    <property type="entry name" value="Glycoprotein, Type 4 Pilin"/>
    <property type="match status" value="1"/>
</dbReference>
<feature type="transmembrane region" description="Helical" evidence="2">
    <location>
        <begin position="12"/>
        <end position="32"/>
    </location>
</feature>
<dbReference type="GO" id="GO:0015627">
    <property type="term" value="C:type II protein secretion system complex"/>
    <property type="evidence" value="ECO:0007669"/>
    <property type="project" value="InterPro"/>
</dbReference>
<dbReference type="InterPro" id="IPR045584">
    <property type="entry name" value="Pilin-like"/>
</dbReference>
<dbReference type="PROSITE" id="PS00409">
    <property type="entry name" value="PROKAR_NTER_METHYL"/>
    <property type="match status" value="1"/>
</dbReference>
<name>A0AAW4J285_ACIHA</name>
<dbReference type="RefSeq" id="WP_206261616.1">
    <property type="nucleotide sequence ID" value="NZ_JAGFOT010000002.1"/>
</dbReference>
<dbReference type="InterPro" id="IPR012902">
    <property type="entry name" value="N_methyl_site"/>
</dbReference>
<keyword evidence="2" id="KW-1133">Transmembrane helix</keyword>
<gene>
    <name evidence="3" type="ORF">J5N55_02825</name>
</gene>
<keyword evidence="2" id="KW-0472">Membrane</keyword>
<reference evidence="3" key="1">
    <citation type="submission" date="2021-03" db="EMBL/GenBank/DDBJ databases">
        <title>Acinetobacter spp. whole-genome sequenced from Terengganu.</title>
        <authorList>
            <person name="Mohd Rani F."/>
        </authorList>
    </citation>
    <scope>NUCLEOTIDE SEQUENCE</scope>
    <source>
        <strain evidence="3">AC1502</strain>
    </source>
</reference>
<proteinExistence type="predicted"/>
<dbReference type="Proteomes" id="UP000670925">
    <property type="component" value="Unassembled WGS sequence"/>
</dbReference>
<dbReference type="SUPFAM" id="SSF54523">
    <property type="entry name" value="Pili subunits"/>
    <property type="match status" value="1"/>
</dbReference>
<evidence type="ECO:0000256" key="1">
    <source>
        <dbReference type="ARBA" id="ARBA00022481"/>
    </source>
</evidence>
<dbReference type="AlphaFoldDB" id="A0AAW4J285"/>
<sequence>MQNNRLTSVQGFTLVELMIVVVIVAIFAAIAIPSYQEYVRRAIAAQAQQEMQRISTELERSKARNFNYLGFPSTVVLPVGATGAAIQYTITVSDGADVSRSLTDSAATGQSWVMRGIWKTAETTNVDNFSFLMTSSGVRCKNKTKANITATNVDNATCGTGREEW</sequence>
<comment type="caution">
    <text evidence="3">The sequence shown here is derived from an EMBL/GenBank/DDBJ whole genome shotgun (WGS) entry which is preliminary data.</text>
</comment>
<evidence type="ECO:0000256" key="2">
    <source>
        <dbReference type="SAM" id="Phobius"/>
    </source>
</evidence>
<dbReference type="EMBL" id="JAGFOT010000002">
    <property type="protein sequence ID" value="MBO3657021.1"/>
    <property type="molecule type" value="Genomic_DNA"/>
</dbReference>
<dbReference type="GO" id="GO:0043683">
    <property type="term" value="P:type IV pilus assembly"/>
    <property type="evidence" value="ECO:0007669"/>
    <property type="project" value="InterPro"/>
</dbReference>
<protein>
    <submittedName>
        <fullName evidence="3">Prepilin-type N-terminal cleavage/methylation domain-containing protein</fullName>
    </submittedName>
</protein>
<dbReference type="PANTHER" id="PTHR30093">
    <property type="entry name" value="GENERAL SECRETION PATHWAY PROTEIN G"/>
    <property type="match status" value="1"/>
</dbReference>
<dbReference type="InterPro" id="IPR031982">
    <property type="entry name" value="PilE-like"/>
</dbReference>
<dbReference type="InterPro" id="IPR000983">
    <property type="entry name" value="Bac_GSPG_pilin"/>
</dbReference>
<keyword evidence="1" id="KW-0488">Methylation</keyword>
<organism evidence="3 4">
    <name type="scientific">Acinetobacter haemolyticus</name>
    <dbReference type="NCBI Taxonomy" id="29430"/>
    <lineage>
        <taxon>Bacteria</taxon>
        <taxon>Pseudomonadati</taxon>
        <taxon>Pseudomonadota</taxon>
        <taxon>Gammaproteobacteria</taxon>
        <taxon>Moraxellales</taxon>
        <taxon>Moraxellaceae</taxon>
        <taxon>Acinetobacter</taxon>
    </lineage>
</organism>
<dbReference type="NCBIfam" id="TIGR02532">
    <property type="entry name" value="IV_pilin_GFxxxE"/>
    <property type="match status" value="1"/>
</dbReference>
<dbReference type="Pfam" id="PF07963">
    <property type="entry name" value="N_methyl"/>
    <property type="match status" value="1"/>
</dbReference>
<keyword evidence="2" id="KW-0812">Transmembrane</keyword>